<evidence type="ECO:0000256" key="1">
    <source>
        <dbReference type="SAM" id="Coils"/>
    </source>
</evidence>
<reference evidence="3" key="1">
    <citation type="journal article" date="2018" name="Appl. Microbiol. Biotechnol.">
        <title>Comparative mitogenomics reveals large-scale gene rearrangements in the mitochondrial genome of two Pleurotus species.</title>
        <authorList>
            <person name="Li Q."/>
            <person name="Chen C."/>
            <person name="Xiong C."/>
            <person name="Jin X."/>
            <person name="Chen Z."/>
            <person name="Huang W."/>
        </authorList>
    </citation>
    <scope>NUCLEOTIDE SEQUENCE</scope>
</reference>
<evidence type="ECO:0000256" key="2">
    <source>
        <dbReference type="SAM" id="MobiDB-lite"/>
    </source>
</evidence>
<feature type="compositionally biased region" description="Polar residues" evidence="2">
    <location>
        <begin position="149"/>
        <end position="161"/>
    </location>
</feature>
<keyword evidence="1" id="KW-0175">Coiled coil</keyword>
<feature type="coiled-coil region" evidence="1">
    <location>
        <begin position="343"/>
        <end position="377"/>
    </location>
</feature>
<sequence>MENKFFLLASLSRSLDKFHTENNLTHLIGSFIYTNYFNIEKLKDLESNENLIIIRVGDRNFMKAEVKTHNNKLHEFNIPLIYLLSNMRNGEIENINIPNKEYFADKTATLLNVLFNSFLPLPTFNHQRPFIPTEQGPKGSYAEHAERPSVNSDPSLNSEPNLTGEGQEDIFSREGVHGKEIYLNEQLNNCLFVFEDLNLLTVKLIFKNLNIIISGGRANNRELFSTTQYNLSNFLMKLDFKAVDVYNSFKYKNLFSKNNLTIEKLSESLITDTTIMKSIMVKKLLTIKSQIYDLIEENKKNVLTKKNNIISLEKEKLTLLNNKKEIKKSNWSGTKFFKLSKNIEKLQKIVTMTETEISELNSKLAYITKEIEDLLRTDLSEEEIKDSYFRNYHNDQILGINLKVKNLLKNKIKKRIKNL</sequence>
<proteinExistence type="predicted"/>
<protein>
    <submittedName>
        <fullName evidence="3">Uncharacterized protein</fullName>
    </submittedName>
</protein>
<accession>A0A2K9YPE9</accession>
<dbReference type="AlphaFoldDB" id="A0A2K9YPE9"/>
<feature type="region of interest" description="Disordered" evidence="2">
    <location>
        <begin position="129"/>
        <end position="167"/>
    </location>
</feature>
<organism evidence="3">
    <name type="scientific">Pleurotus citrinopileatus</name>
    <name type="common">Golden oyster mushroom</name>
    <dbReference type="NCBI Taxonomy" id="98342"/>
    <lineage>
        <taxon>Eukaryota</taxon>
        <taxon>Fungi</taxon>
        <taxon>Dikarya</taxon>
        <taxon>Basidiomycota</taxon>
        <taxon>Agaricomycotina</taxon>
        <taxon>Agaricomycetes</taxon>
        <taxon>Agaricomycetidae</taxon>
        <taxon>Agaricales</taxon>
        <taxon>Pleurotineae</taxon>
        <taxon>Pleurotaceae</taxon>
        <taxon>Pleurotus</taxon>
    </lineage>
</organism>
<dbReference type="GeneID" id="35992243"/>
<geneLocation type="mitochondrion" evidence="3"/>
<keyword evidence="3" id="KW-0496">Mitochondrion</keyword>
<dbReference type="RefSeq" id="YP_009463029.1">
    <property type="nucleotide sequence ID" value="NC_036998.1"/>
</dbReference>
<name>A0A2K9YPE9_PLECI</name>
<dbReference type="EMBL" id="MG017444">
    <property type="protein sequence ID" value="AUW35272.1"/>
    <property type="molecule type" value="Genomic_DNA"/>
</dbReference>
<gene>
    <name evidence="3" type="primary">orf419</name>
</gene>
<evidence type="ECO:0000313" key="3">
    <source>
        <dbReference type="EMBL" id="AUW35272.1"/>
    </source>
</evidence>